<dbReference type="Proteomes" id="UP000295493">
    <property type="component" value="Unassembled WGS sequence"/>
</dbReference>
<reference evidence="2 3" key="1">
    <citation type="submission" date="2019-03" db="EMBL/GenBank/DDBJ databases">
        <title>Genomic Encyclopedia of Type Strains, Phase IV (KMG-IV): sequencing the most valuable type-strain genomes for metagenomic binning, comparative biology and taxonomic classification.</title>
        <authorList>
            <person name="Goeker M."/>
        </authorList>
    </citation>
    <scope>NUCLEOTIDE SEQUENCE [LARGE SCALE GENOMIC DNA]</scope>
    <source>
        <strain evidence="2 3">DSM 25059</strain>
    </source>
</reference>
<feature type="domain" description="HTH cro/C1-type" evidence="1">
    <location>
        <begin position="12"/>
        <end position="83"/>
    </location>
</feature>
<proteinExistence type="predicted"/>
<dbReference type="CDD" id="cd00093">
    <property type="entry name" value="HTH_XRE"/>
    <property type="match status" value="1"/>
</dbReference>
<organism evidence="2 3">
    <name type="scientific">Stakelama pacifica</name>
    <dbReference type="NCBI Taxonomy" id="517720"/>
    <lineage>
        <taxon>Bacteria</taxon>
        <taxon>Pseudomonadati</taxon>
        <taxon>Pseudomonadota</taxon>
        <taxon>Alphaproteobacteria</taxon>
        <taxon>Sphingomonadales</taxon>
        <taxon>Sphingomonadaceae</taxon>
        <taxon>Stakelama</taxon>
    </lineage>
</organism>
<dbReference type="OrthoDB" id="5346389at2"/>
<dbReference type="PANTHER" id="PTHR35010">
    <property type="entry name" value="BLL4672 PROTEIN-RELATED"/>
    <property type="match status" value="1"/>
</dbReference>
<evidence type="ECO:0000313" key="2">
    <source>
        <dbReference type="EMBL" id="TDN80677.1"/>
    </source>
</evidence>
<dbReference type="GO" id="GO:0003677">
    <property type="term" value="F:DNA binding"/>
    <property type="evidence" value="ECO:0007669"/>
    <property type="project" value="InterPro"/>
</dbReference>
<dbReference type="InterPro" id="IPR001387">
    <property type="entry name" value="Cro/C1-type_HTH"/>
</dbReference>
<accession>A0A4R6FHK1</accession>
<dbReference type="EMBL" id="SNWD01000009">
    <property type="protein sequence ID" value="TDN80677.1"/>
    <property type="molecule type" value="Genomic_DNA"/>
</dbReference>
<evidence type="ECO:0000313" key="3">
    <source>
        <dbReference type="Proteomes" id="UP000295493"/>
    </source>
</evidence>
<dbReference type="InterPro" id="IPR010982">
    <property type="entry name" value="Lambda_DNA-bd_dom_sf"/>
</dbReference>
<dbReference type="Gene3D" id="3.30.450.180">
    <property type="match status" value="1"/>
</dbReference>
<gene>
    <name evidence="2" type="ORF">EV664_10967</name>
</gene>
<name>A0A4R6FHK1_9SPHN</name>
<dbReference type="Pfam" id="PF17765">
    <property type="entry name" value="MLTR_LBD"/>
    <property type="match status" value="1"/>
</dbReference>
<evidence type="ECO:0000259" key="1">
    <source>
        <dbReference type="SMART" id="SM00530"/>
    </source>
</evidence>
<dbReference type="PANTHER" id="PTHR35010:SF2">
    <property type="entry name" value="BLL4672 PROTEIN"/>
    <property type="match status" value="1"/>
</dbReference>
<keyword evidence="3" id="KW-1185">Reference proteome</keyword>
<dbReference type="RefSeq" id="WP_133496149.1">
    <property type="nucleotide sequence ID" value="NZ_BMLU01000009.1"/>
</dbReference>
<sequence length="285" mass="31721">MTGETSNPLGSYLRDRRARLDPVAFGFPVGRRRTPGLRREEVALRSNISPTWYAWLEQGRGGSPSADVLDRIAKGMLLTEPEREHLYMLALGHPPDARYQPIDGITPRLQRVLDGMKFSPAIIKTAMWDVVGWNRAATLLLTDYGQLPREQRNILRLMFATPHVRVRNEDWDNIARIVVGAFRADVARVGASNSAAATELVAELSQISPQFAALWQDNDVIAHGEGVKHILHPKSGRLSVEFSTFAVEGRPELAMIVYNPASPADEMRLHELLSTGSEREGLKSP</sequence>
<protein>
    <submittedName>
        <fullName evidence="2">Helix-turn-helix protein</fullName>
    </submittedName>
</protein>
<dbReference type="AlphaFoldDB" id="A0A4R6FHK1"/>
<dbReference type="InterPro" id="IPR041413">
    <property type="entry name" value="MLTR_LBD"/>
</dbReference>
<dbReference type="SMART" id="SM00530">
    <property type="entry name" value="HTH_XRE"/>
    <property type="match status" value="1"/>
</dbReference>
<dbReference type="SUPFAM" id="SSF47413">
    <property type="entry name" value="lambda repressor-like DNA-binding domains"/>
    <property type="match status" value="1"/>
</dbReference>
<comment type="caution">
    <text evidence="2">The sequence shown here is derived from an EMBL/GenBank/DDBJ whole genome shotgun (WGS) entry which is preliminary data.</text>
</comment>
<dbReference type="Pfam" id="PF13560">
    <property type="entry name" value="HTH_31"/>
    <property type="match status" value="1"/>
</dbReference>
<dbReference type="Gene3D" id="1.10.260.40">
    <property type="entry name" value="lambda repressor-like DNA-binding domains"/>
    <property type="match status" value="1"/>
</dbReference>